<keyword evidence="3" id="KW-0489">Methyltransferase</keyword>
<accession>A0ABD8A7Q6</accession>
<keyword evidence="4" id="KW-1185">Reference proteome</keyword>
<dbReference type="SUPFAM" id="SSF53335">
    <property type="entry name" value="S-adenosyl-L-methionine-dependent methyltransferases"/>
    <property type="match status" value="1"/>
</dbReference>
<protein>
    <submittedName>
        <fullName evidence="3">Class I SAM-dependent methyltransferase</fullName>
        <ecNumber evidence="3">2.1.-.-</ecNumber>
    </submittedName>
</protein>
<evidence type="ECO:0000256" key="1">
    <source>
        <dbReference type="SAM" id="MobiDB-lite"/>
    </source>
</evidence>
<dbReference type="Pfam" id="PF26487">
    <property type="entry name" value="DUF8157_C"/>
    <property type="match status" value="1"/>
</dbReference>
<feature type="compositionally biased region" description="Low complexity" evidence="1">
    <location>
        <begin position="500"/>
        <end position="513"/>
    </location>
</feature>
<dbReference type="CDD" id="cd02440">
    <property type="entry name" value="AdoMet_MTases"/>
    <property type="match status" value="1"/>
</dbReference>
<dbReference type="Gene3D" id="3.40.50.150">
    <property type="entry name" value="Vaccinia Virus protein VP39"/>
    <property type="match status" value="1"/>
</dbReference>
<dbReference type="EC" id="2.1.-.-" evidence="3"/>
<name>A0ABD8A7Q6_9EURY</name>
<keyword evidence="3" id="KW-0808">Transferase</keyword>
<dbReference type="GO" id="GO:0008168">
    <property type="term" value="F:methyltransferase activity"/>
    <property type="evidence" value="ECO:0007669"/>
    <property type="project" value="UniProtKB-KW"/>
</dbReference>
<dbReference type="GO" id="GO:0032259">
    <property type="term" value="P:methylation"/>
    <property type="evidence" value="ECO:0007669"/>
    <property type="project" value="UniProtKB-KW"/>
</dbReference>
<feature type="region of interest" description="Disordered" evidence="1">
    <location>
        <begin position="491"/>
        <end position="513"/>
    </location>
</feature>
<dbReference type="InterPro" id="IPR029063">
    <property type="entry name" value="SAM-dependent_MTases_sf"/>
</dbReference>
<reference evidence="3 4" key="1">
    <citation type="submission" date="2023-10" db="EMBL/GenBank/DDBJ databases">
        <title>The complete genome sequence of Methanoculleus palmolei DSM 4273.</title>
        <authorList>
            <person name="Lai S.-J."/>
            <person name="You Y.-T."/>
            <person name="Chen S.-C."/>
        </authorList>
    </citation>
    <scope>NUCLEOTIDE SEQUENCE [LARGE SCALE GENOMIC DNA]</scope>
    <source>
        <strain evidence="3 4">DSM 4273</strain>
    </source>
</reference>
<organism evidence="3 4">
    <name type="scientific">Methanoculleus palmolei</name>
    <dbReference type="NCBI Taxonomy" id="72612"/>
    <lineage>
        <taxon>Archaea</taxon>
        <taxon>Methanobacteriati</taxon>
        <taxon>Methanobacteriota</taxon>
        <taxon>Stenosarchaea group</taxon>
        <taxon>Methanomicrobia</taxon>
        <taxon>Methanomicrobiales</taxon>
        <taxon>Methanomicrobiaceae</taxon>
        <taxon>Methanoculleus</taxon>
    </lineage>
</organism>
<dbReference type="AlphaFoldDB" id="A0ABD8A7Q6"/>
<evidence type="ECO:0000259" key="2">
    <source>
        <dbReference type="Pfam" id="PF26487"/>
    </source>
</evidence>
<sequence length="513" mass="56376">MTEQDTAAALKHLLGTKPTFRLSELQKDLGYGQSLERLAGEIRPHLDGLGLTIRSAGDDYVIGRTEERFAVDEAGREREIAFFRNPEVPDYIQRLIEGYIGKKTGKSADDPVVLDRIANAILAQKSRYWKEQQVSYRKAYPVLGYLAYHAPVYLVQFEHILWQVIGQGLAKPHMRILDLGTGPGVVPLAVIDLFSRVGNGSAEVYAVERSDEHLEAYNALVPAAAEAKGNAVQVHRPIRGDIGTLAAGDLPDRIDLMVFSNVLNELRHLDIDRRADLVVGLADHLAPDGTIVVVEPADLANAIAMRRTARAIADRGLTIHSPCSFVWCTACNPARCWTFEQKGDIRPTRLMGRLAGGKDGYRFVNVDIKYSSALLRKAPETQHAYRVPAGAKFVRFSHLHRHRDRKINVVAALMSGNLGDKRTKVYKVCDGTPAEPTYAVAPATLRGTNRDALEGLAYGAIVQFYGVLVRFNRDHDAYNLVILPGTRIEPVERPTGAGAGTKTGQAHGESASH</sequence>
<dbReference type="EMBL" id="CP137641">
    <property type="protein sequence ID" value="WOX55570.1"/>
    <property type="molecule type" value="Genomic_DNA"/>
</dbReference>
<evidence type="ECO:0000313" key="4">
    <source>
        <dbReference type="Proteomes" id="UP001626603"/>
    </source>
</evidence>
<proteinExistence type="predicted"/>
<dbReference type="InterPro" id="IPR058959">
    <property type="entry name" value="DUF8157_C"/>
</dbReference>
<dbReference type="Proteomes" id="UP001626603">
    <property type="component" value="Chromosome"/>
</dbReference>
<feature type="domain" description="DUF8157" evidence="2">
    <location>
        <begin position="397"/>
        <end position="490"/>
    </location>
</feature>
<evidence type="ECO:0000313" key="3">
    <source>
        <dbReference type="EMBL" id="WOX55570.1"/>
    </source>
</evidence>
<gene>
    <name evidence="3" type="ORF">R6Y95_08865</name>
</gene>